<evidence type="ECO:0000256" key="2">
    <source>
        <dbReference type="ARBA" id="ARBA00022840"/>
    </source>
</evidence>
<sequence>MNRNDYLLFQNKILKEIKELESRSLKISIFRFIAGILILIFLLSGYFLKLEYLYIFMIITIMAFILLVFKHIKISDNLTYLKAKLIVIENYLARFDNKWKEFEETGLDYIDQITGVMKDLDIVGNNSLFQYLNTAITLRGKKRLLTKLTRSEFDQNLLIQEQEAIKELGDKDNFVIDIETYGKMLIKPKMIEKVIEEFIINISSKQKWKRWRMVRYIIPFLTIIALIMFLFDYVFKLAVILLPVLVFGQWIVAVINLSKNSDLFKQIAQLSKCLTSYQNICELIEKTTFTSTHMNNLKSSLSESSRAFSELKAISSSVKQRNNLLAALLLNGILLWDINCRERFDIWIDKYGKKMNSWLDSIAELESLISLQVLIQTKSSITFATYTNDLCLEFSQAYHPLINDKQVVSNSFAMDKQVCVITGSNMSGKTTFLRTIGINLVLAYAGGPVLANSFKCSLMKIYTSMRLEDDISGISTFYAELLRIKEIVEANHRGERMIALIDEIFKGTNSKDRIYGATETVKQLATPNIFTFITTHDFELCELEHQVPCTNYHFSEYYENNKIKFDYLIKQGRCKTTNAKYLLKMVGIVKDYND</sequence>
<dbReference type="Pfam" id="PF00488">
    <property type="entry name" value="MutS_V"/>
    <property type="match status" value="1"/>
</dbReference>
<evidence type="ECO:0000256" key="3">
    <source>
        <dbReference type="ARBA" id="ARBA00023125"/>
    </source>
</evidence>
<feature type="transmembrane region" description="Helical" evidence="4">
    <location>
        <begin position="237"/>
        <end position="257"/>
    </location>
</feature>
<evidence type="ECO:0000256" key="4">
    <source>
        <dbReference type="SAM" id="Phobius"/>
    </source>
</evidence>
<organism evidence="6 7">
    <name type="scientific">Thomasclavelia cocleata</name>
    <dbReference type="NCBI Taxonomy" id="69824"/>
    <lineage>
        <taxon>Bacteria</taxon>
        <taxon>Bacillati</taxon>
        <taxon>Bacillota</taxon>
        <taxon>Erysipelotrichia</taxon>
        <taxon>Erysipelotrichales</taxon>
        <taxon>Coprobacillaceae</taxon>
        <taxon>Thomasclavelia</taxon>
    </lineage>
</organism>
<evidence type="ECO:0000259" key="5">
    <source>
        <dbReference type="SMART" id="SM00534"/>
    </source>
</evidence>
<keyword evidence="4" id="KW-0812">Transmembrane</keyword>
<dbReference type="RefSeq" id="WP_180320347.1">
    <property type="nucleotide sequence ID" value="NZ_FOIN01000023.1"/>
</dbReference>
<gene>
    <name evidence="6" type="ORF">SAMN04489758_1232</name>
</gene>
<dbReference type="InterPro" id="IPR045076">
    <property type="entry name" value="MutS"/>
</dbReference>
<dbReference type="SUPFAM" id="SSF52540">
    <property type="entry name" value="P-loop containing nucleoside triphosphate hydrolases"/>
    <property type="match status" value="1"/>
</dbReference>
<dbReference type="GeneID" id="78288781"/>
<dbReference type="GO" id="GO:0005524">
    <property type="term" value="F:ATP binding"/>
    <property type="evidence" value="ECO:0007669"/>
    <property type="project" value="UniProtKB-KW"/>
</dbReference>
<name>A0A1I0FYI9_9FIRM</name>
<proteinExistence type="predicted"/>
<dbReference type="InterPro" id="IPR000432">
    <property type="entry name" value="DNA_mismatch_repair_MutS_C"/>
</dbReference>
<reference evidence="7" key="1">
    <citation type="submission" date="2016-10" db="EMBL/GenBank/DDBJ databases">
        <authorList>
            <person name="Varghese N."/>
            <person name="Submissions S."/>
        </authorList>
    </citation>
    <scope>NUCLEOTIDE SEQUENCE [LARGE SCALE GENOMIC DNA]</scope>
    <source>
        <strain evidence="7">DSM 1551</strain>
    </source>
</reference>
<dbReference type="GO" id="GO:0006298">
    <property type="term" value="P:mismatch repair"/>
    <property type="evidence" value="ECO:0007669"/>
    <property type="project" value="InterPro"/>
</dbReference>
<dbReference type="CDD" id="cd03283">
    <property type="entry name" value="ABC_MutS-like"/>
    <property type="match status" value="1"/>
</dbReference>
<keyword evidence="4" id="KW-1133">Transmembrane helix</keyword>
<dbReference type="AlphaFoldDB" id="A0A1I0FYI9"/>
<dbReference type="Gene3D" id="3.40.50.300">
    <property type="entry name" value="P-loop containing nucleotide triphosphate hydrolases"/>
    <property type="match status" value="1"/>
</dbReference>
<dbReference type="SMART" id="SM00534">
    <property type="entry name" value="MUTSac"/>
    <property type="match status" value="1"/>
</dbReference>
<evidence type="ECO:0000313" key="7">
    <source>
        <dbReference type="Proteomes" id="UP000198558"/>
    </source>
</evidence>
<accession>A0A1I0FYI9</accession>
<feature type="transmembrane region" description="Helical" evidence="4">
    <location>
        <begin position="28"/>
        <end position="47"/>
    </location>
</feature>
<keyword evidence="7" id="KW-1185">Reference proteome</keyword>
<dbReference type="GO" id="GO:0005829">
    <property type="term" value="C:cytosol"/>
    <property type="evidence" value="ECO:0007669"/>
    <property type="project" value="TreeGrafter"/>
</dbReference>
<dbReference type="PANTHER" id="PTHR11361:SF99">
    <property type="entry name" value="DNA MISMATCH REPAIR PROTEIN"/>
    <property type="match status" value="1"/>
</dbReference>
<feature type="transmembrane region" description="Helical" evidence="4">
    <location>
        <begin position="213"/>
        <end position="231"/>
    </location>
</feature>
<keyword evidence="3" id="KW-0238">DNA-binding</keyword>
<dbReference type="Proteomes" id="UP000198558">
    <property type="component" value="Unassembled WGS sequence"/>
</dbReference>
<dbReference type="GO" id="GO:0030983">
    <property type="term" value="F:mismatched DNA binding"/>
    <property type="evidence" value="ECO:0007669"/>
    <property type="project" value="InterPro"/>
</dbReference>
<evidence type="ECO:0000256" key="1">
    <source>
        <dbReference type="ARBA" id="ARBA00022741"/>
    </source>
</evidence>
<dbReference type="PANTHER" id="PTHR11361">
    <property type="entry name" value="DNA MISMATCH REPAIR PROTEIN MUTS FAMILY MEMBER"/>
    <property type="match status" value="1"/>
</dbReference>
<protein>
    <submittedName>
        <fullName evidence="6">MutS domain V</fullName>
    </submittedName>
</protein>
<dbReference type="SUPFAM" id="SSF48334">
    <property type="entry name" value="DNA repair protein MutS, domain III"/>
    <property type="match status" value="1"/>
</dbReference>
<dbReference type="GO" id="GO:0140664">
    <property type="term" value="F:ATP-dependent DNA damage sensor activity"/>
    <property type="evidence" value="ECO:0007669"/>
    <property type="project" value="InterPro"/>
</dbReference>
<feature type="domain" description="DNA mismatch repair proteins mutS family" evidence="5">
    <location>
        <begin position="416"/>
        <end position="593"/>
    </location>
</feature>
<feature type="transmembrane region" description="Helical" evidence="4">
    <location>
        <begin position="53"/>
        <end position="72"/>
    </location>
</feature>
<evidence type="ECO:0000313" key="6">
    <source>
        <dbReference type="EMBL" id="SET62661.1"/>
    </source>
</evidence>
<keyword evidence="2" id="KW-0067">ATP-binding</keyword>
<dbReference type="InterPro" id="IPR027417">
    <property type="entry name" value="P-loop_NTPase"/>
</dbReference>
<dbReference type="InterPro" id="IPR036187">
    <property type="entry name" value="DNA_mismatch_repair_MutS_sf"/>
</dbReference>
<dbReference type="EMBL" id="FOIN01000023">
    <property type="protein sequence ID" value="SET62661.1"/>
    <property type="molecule type" value="Genomic_DNA"/>
</dbReference>
<keyword evidence="1" id="KW-0547">Nucleotide-binding</keyword>
<keyword evidence="4" id="KW-0472">Membrane</keyword>